<feature type="transmembrane region" description="Helical" evidence="2">
    <location>
        <begin position="536"/>
        <end position="566"/>
    </location>
</feature>
<feature type="compositionally biased region" description="Basic and acidic residues" evidence="1">
    <location>
        <begin position="770"/>
        <end position="786"/>
    </location>
</feature>
<evidence type="ECO:0000313" key="3">
    <source>
        <dbReference type="EMBL" id="QIA88516.1"/>
    </source>
</evidence>
<keyword evidence="2" id="KW-0472">Membrane</keyword>
<geneLocation type="plasmid" evidence="3 4">
    <name>unnamed1</name>
</geneLocation>
<gene>
    <name evidence="3" type="ORF">FEE39_09725</name>
</gene>
<organism evidence="3 4">
    <name type="scientific">Lactobacillus johnsonii</name>
    <dbReference type="NCBI Taxonomy" id="33959"/>
    <lineage>
        <taxon>Bacteria</taxon>
        <taxon>Bacillati</taxon>
        <taxon>Bacillota</taxon>
        <taxon>Bacilli</taxon>
        <taxon>Lactobacillales</taxon>
        <taxon>Lactobacillaceae</taxon>
        <taxon>Lactobacillus</taxon>
    </lineage>
</organism>
<dbReference type="Proteomes" id="UP000464749">
    <property type="component" value="Plasmid unnamed1"/>
</dbReference>
<dbReference type="RefSeq" id="WP_163588883.1">
    <property type="nucleotide sequence ID" value="NZ_CP040855.1"/>
</dbReference>
<dbReference type="EMBL" id="CP040855">
    <property type="protein sequence ID" value="QIA88516.1"/>
    <property type="molecule type" value="Genomic_DNA"/>
</dbReference>
<keyword evidence="2" id="KW-1133">Transmembrane helix</keyword>
<sequence>MKKKNVKSFFMTLKRVVNSKVVVLLSMVTLFALGTMKVANAEVNYEFANAFQYFMLDNRADQVKEGGQEKKAVHIASLGSGGVTGSFSYSEIVNSAPGTGKAKEKNKKTAEQFVTEMATYSTFNYFSNKIQGFESITPTIGRFVAVVLVPFAILVDFLGLILPSMLNLLAKLNVIPLLGAAITNLGVQSQLFQALNITKEQVNTIINIALSVSTSFILIAVFMTLRRGGQNIDRRWLKRLEGRLFTIICLPLVVGFSATLLNSIGDLASKAPVMDSSNFSNYLIDVRSWAYNYNFAPNGNSASASDLKATKGYVDLDFNPYTAPGQARIKQINSKSSIVGDGSIFPNTSLMLAFVTSSSFSATDYINYQGSEESKENNTYGSYYDYANNYTNKKLVDVEKAYVPSSGQTYGNKTDQNGPYKSAINDYKVNGKDTLNTSKVTAWRDRFIYGAKNAGDLNKYYGESPSQEMVKNMVGGTKSSTIPSDQSMFLILSTIFDETGGRYYISAPSRGAYSLIGKFDSNRSDYYTVSMVGEPLFTVFALLSGPLINLVCLLAAIVALFSVGFVEMNVRPLSTWLKGLFIGDIEYSGAFIIYSLGIGGTVAVYTVMPSLIMGFFNALSSGVVKTIPTVAGLTPTSPQQSLAYHGVPKIIAGCIAILMTVLYFKSEKFRNTLNEVYTFVWNWALEAGDRLERSISRQQATDRELARERGKKTERYPFLENANKLDNRFKAWSNRVRGLENDPEELPNGGEMPISEHEEQEELNGNPYDSRTERPKGASDIKRDGQIQRAENALDEVIDNPDISDELSDKASDAQNTLDELKRNPSTEAITDAQNSLHDLRDQLVSDGASDEAIAAVDRALDEINEVGQDQGLDMDRETKPANKQKNTGLERLIHNPKITKSGLKAATIAQSALSSLEKNPTKENLDRAQQSLRTLKAQMLKDGASPEEIAAVDKALGRTEEIAKQNNLAVDNVPSKQAHQSQGEMSQIANNPNISGQSANRALLADQAIKNLQERPTKENLANAQQNLKTLRKQLVAEGASPESIAAVNRALTKVNKIGQDNGLVPNKLRDQLEPKRTISTNSANKVDLADTKQNLSNLTNKLVKGGTPNSAEKALVANKAVHAFEERPTKENLANAQQNLKTLRKQLVAEGASPENIAAVDKALTTVNKVGQDSGLVPNKVKEQINPKRTSSINGANKVNLTDTKQSLSKLTNELVKGGTPDSTEKALVANKAVHAFEENPTKENLGNAQNSLRTLRSQLVKDVAPATDIATVDRAISQVSHAGRSQINSSIVPTQRVQKVGNMLDSLSKTSKLSKESTNKVLATKKALNKFENNPSKENLVDAQRSLQNLRGQLTRDGVAKNNITAVNTALRNINQMGKAQGLTSPKRSIKQISSDFDQIGSGSRVLHRKAVETKKLLSSFENKPSTQTLNEAQQSLRSLKEQLVKSNAPQEDIATVDNTLKRVNHYGNSYAFKSINSDVGKQNIPDRLIRHNDTMRHHVVSNDQLRGVVASLGKAAKNEKVVSALKALKNSSNTSDVKRNVRRLQKVVRALDNKEKQKINKKIFIKMIYDLNNGGNK</sequence>
<evidence type="ECO:0000313" key="4">
    <source>
        <dbReference type="Proteomes" id="UP000464749"/>
    </source>
</evidence>
<proteinExistence type="predicted"/>
<feature type="transmembrane region" description="Helical" evidence="2">
    <location>
        <begin position="204"/>
        <end position="223"/>
    </location>
</feature>
<name>A0A9X7XVH8_LACJH</name>
<evidence type="ECO:0000256" key="2">
    <source>
        <dbReference type="SAM" id="Phobius"/>
    </source>
</evidence>
<feature type="transmembrane region" description="Helical" evidence="2">
    <location>
        <begin position="143"/>
        <end position="162"/>
    </location>
</feature>
<accession>A0A9X7XVH8</accession>
<feature type="transmembrane region" description="Helical" evidence="2">
    <location>
        <begin position="174"/>
        <end position="192"/>
    </location>
</feature>
<feature type="transmembrane region" description="Helical" evidence="2">
    <location>
        <begin position="244"/>
        <end position="264"/>
    </location>
</feature>
<feature type="region of interest" description="Disordered" evidence="1">
    <location>
        <begin position="739"/>
        <end position="786"/>
    </location>
</feature>
<protein>
    <submittedName>
        <fullName evidence="3">Uncharacterized protein</fullName>
    </submittedName>
</protein>
<keyword evidence="2" id="KW-0812">Transmembrane</keyword>
<keyword evidence="3" id="KW-0614">Plasmid</keyword>
<evidence type="ECO:0000256" key="1">
    <source>
        <dbReference type="SAM" id="MobiDB-lite"/>
    </source>
</evidence>
<reference evidence="3 4" key="1">
    <citation type="submission" date="2019-06" db="EMBL/GenBank/DDBJ databases">
        <title>Whole genome sequencing of Lactobacillus johnsonii strain G2A.</title>
        <authorList>
            <person name="Conlan S."/>
            <person name="Thomas P.J."/>
            <person name="Mullikin J."/>
            <person name="Singer J."/>
            <person name="Weaver C."/>
            <person name="Segre J.A."/>
        </authorList>
    </citation>
    <scope>NUCLEOTIDE SEQUENCE [LARGE SCALE GENOMIC DNA]</scope>
    <source>
        <strain evidence="3 4">G2A</strain>
        <plasmid evidence="3 4">unnamed1</plasmid>
    </source>
</reference>
<feature type="region of interest" description="Disordered" evidence="1">
    <location>
        <begin position="974"/>
        <end position="996"/>
    </location>
</feature>
<feature type="transmembrane region" description="Helical" evidence="2">
    <location>
        <begin position="587"/>
        <end position="608"/>
    </location>
</feature>